<name>A0A7Y9DYZ2_9PSEU</name>
<organism evidence="1 2">
    <name type="scientific">Actinomycetospora corticicola</name>
    <dbReference type="NCBI Taxonomy" id="663602"/>
    <lineage>
        <taxon>Bacteria</taxon>
        <taxon>Bacillati</taxon>
        <taxon>Actinomycetota</taxon>
        <taxon>Actinomycetes</taxon>
        <taxon>Pseudonocardiales</taxon>
        <taxon>Pseudonocardiaceae</taxon>
        <taxon>Actinomycetospora</taxon>
    </lineage>
</organism>
<evidence type="ECO:0000313" key="1">
    <source>
        <dbReference type="EMBL" id="NYD38103.1"/>
    </source>
</evidence>
<sequence>MPDVVYGTAAIEQARAEVATHARRLPALADLLGPAGQASGMGGLESAGLLAGALADCRAALESELTAGGARLDETDRALDATLRAMQSAEAGTAASLGARSFASGSRGFASLG</sequence>
<accession>A0A7Y9DYZ2</accession>
<dbReference type="Proteomes" id="UP000535890">
    <property type="component" value="Unassembled WGS sequence"/>
</dbReference>
<comment type="caution">
    <text evidence="1">The sequence shown here is derived from an EMBL/GenBank/DDBJ whole genome shotgun (WGS) entry which is preliminary data.</text>
</comment>
<protein>
    <submittedName>
        <fullName evidence="1">Uncharacterized protein</fullName>
    </submittedName>
</protein>
<evidence type="ECO:0000313" key="2">
    <source>
        <dbReference type="Proteomes" id="UP000535890"/>
    </source>
</evidence>
<reference evidence="1 2" key="1">
    <citation type="submission" date="2020-07" db="EMBL/GenBank/DDBJ databases">
        <title>Sequencing the genomes of 1000 actinobacteria strains.</title>
        <authorList>
            <person name="Klenk H.-P."/>
        </authorList>
    </citation>
    <scope>NUCLEOTIDE SEQUENCE [LARGE SCALE GENOMIC DNA]</scope>
    <source>
        <strain evidence="1 2">DSM 45772</strain>
    </source>
</reference>
<dbReference type="RefSeq" id="WP_179795595.1">
    <property type="nucleotide sequence ID" value="NZ_BAABHP010000020.1"/>
</dbReference>
<gene>
    <name evidence="1" type="ORF">BJ983_004205</name>
</gene>
<proteinExistence type="predicted"/>
<dbReference type="EMBL" id="JACCBN010000001">
    <property type="protein sequence ID" value="NYD38103.1"/>
    <property type="molecule type" value="Genomic_DNA"/>
</dbReference>
<keyword evidence="2" id="KW-1185">Reference proteome</keyword>
<dbReference type="AlphaFoldDB" id="A0A7Y9DYZ2"/>